<feature type="compositionally biased region" description="Polar residues" evidence="1">
    <location>
        <begin position="1615"/>
        <end position="1628"/>
    </location>
</feature>
<evidence type="ECO:0000259" key="3">
    <source>
        <dbReference type="Pfam" id="PF17802"/>
    </source>
</evidence>
<dbReference type="RefSeq" id="WP_024058412.1">
    <property type="nucleotide sequence ID" value="NZ_JAGZVZ010000008.1"/>
</dbReference>
<dbReference type="Pfam" id="PF17802">
    <property type="entry name" value="SpaA"/>
    <property type="match status" value="3"/>
</dbReference>
<dbReference type="InterPro" id="IPR041033">
    <property type="entry name" value="SpaA_PFL_dom_1"/>
</dbReference>
<reference evidence="4" key="1">
    <citation type="submission" date="2022-01" db="EMBL/GenBank/DDBJ databases">
        <title>Collection of gut derived symbiotic bacterial strains cultured from healthy donors.</title>
        <authorList>
            <person name="Lin H."/>
            <person name="Kohout C."/>
            <person name="Waligurski E."/>
            <person name="Pamer E.G."/>
        </authorList>
    </citation>
    <scope>NUCLEOTIDE SEQUENCE</scope>
    <source>
        <strain evidence="4">DFI.7.46</strain>
    </source>
</reference>
<organism evidence="4 5">
    <name type="scientific">Varibaculum cambriense</name>
    <dbReference type="NCBI Taxonomy" id="184870"/>
    <lineage>
        <taxon>Bacteria</taxon>
        <taxon>Bacillati</taxon>
        <taxon>Actinomycetota</taxon>
        <taxon>Actinomycetes</taxon>
        <taxon>Actinomycetales</taxon>
        <taxon>Actinomycetaceae</taxon>
        <taxon>Varibaculum</taxon>
    </lineage>
</organism>
<feature type="domain" description="SpaA-like prealbumin fold" evidence="3">
    <location>
        <begin position="1132"/>
        <end position="1215"/>
    </location>
</feature>
<keyword evidence="2" id="KW-1133">Transmembrane helix</keyword>
<feature type="domain" description="SpaA-like prealbumin fold" evidence="3">
    <location>
        <begin position="919"/>
        <end position="993"/>
    </location>
</feature>
<keyword evidence="2" id="KW-0472">Membrane</keyword>
<feature type="region of interest" description="Disordered" evidence="1">
    <location>
        <begin position="1449"/>
        <end position="1482"/>
    </location>
</feature>
<comment type="caution">
    <text evidence="4">The sequence shown here is derived from an EMBL/GenBank/DDBJ whole genome shotgun (WGS) entry which is preliminary data.</text>
</comment>
<dbReference type="GO" id="GO:0005975">
    <property type="term" value="P:carbohydrate metabolic process"/>
    <property type="evidence" value="ECO:0007669"/>
    <property type="project" value="UniProtKB-ARBA"/>
</dbReference>
<accession>A0AAJ1BD01</accession>
<dbReference type="Gene3D" id="2.60.40.10">
    <property type="entry name" value="Immunoglobulins"/>
    <property type="match status" value="3"/>
</dbReference>
<evidence type="ECO:0000313" key="5">
    <source>
        <dbReference type="Proteomes" id="UP001200537"/>
    </source>
</evidence>
<dbReference type="InterPro" id="IPR013783">
    <property type="entry name" value="Ig-like_fold"/>
</dbReference>
<proteinExistence type="predicted"/>
<feature type="compositionally biased region" description="Polar residues" evidence="1">
    <location>
        <begin position="1638"/>
        <end position="1648"/>
    </location>
</feature>
<feature type="domain" description="SpaA-like prealbumin fold" evidence="3">
    <location>
        <begin position="1359"/>
        <end position="1439"/>
    </location>
</feature>
<feature type="region of interest" description="Disordered" evidence="1">
    <location>
        <begin position="1575"/>
        <end position="1681"/>
    </location>
</feature>
<dbReference type="Proteomes" id="UP001200537">
    <property type="component" value="Unassembled WGS sequence"/>
</dbReference>
<dbReference type="EMBL" id="JAKNHJ010000020">
    <property type="protein sequence ID" value="MCG4618614.1"/>
    <property type="molecule type" value="Genomic_DNA"/>
</dbReference>
<evidence type="ECO:0000256" key="1">
    <source>
        <dbReference type="SAM" id="MobiDB-lite"/>
    </source>
</evidence>
<evidence type="ECO:0000256" key="2">
    <source>
        <dbReference type="SAM" id="Phobius"/>
    </source>
</evidence>
<feature type="compositionally biased region" description="Polar residues" evidence="1">
    <location>
        <begin position="1575"/>
        <end position="1586"/>
    </location>
</feature>
<gene>
    <name evidence="4" type="ORF">L0M99_08945</name>
</gene>
<keyword evidence="2" id="KW-0812">Transmembrane</keyword>
<sequence>MRNPLAKRPTALVLTLSLIGYMIALIGPALAVGVANAANGKVIKSWNQLGTVLTEDIDLSDSALPADASKRTITVGGNVTVTGATNKTFKGLSFLVTAGHTLTVNNLNIDNSSHPDLAMVTAGDNNAHNRLAFSGTNTFTRQDASSENATKEYPVPLPLVQVKADTTLNVGQAGSGVLNLNNPGSPRSQAALIGTQYFSTFGTINIAGGTLNLKGSSESAALIGSGGAYYEVNPNTNPSWLNNYDQTPWSAGGTINVKGGSVNLAKVGNGSYGGAFIGTGRGAVKLPAGAQADWAQKNAAVTINVSGGQINATGNHTALGAGSFTTPMQDSEGHIKNAFTQPYPRVNISGGLVQVSPASGDTGNSAMNIGCRGVGNWNENFANLGWPKAPGCEVAISGGEVAVGSADSNLDQAGDIAAIGSGPDSANLDVKISGNAQVTAYSNGRGAAIGGGYASGATKVTITDSAQVDALGVVRESPAIGAGGLPPEQIFAGNSRLNEDTIRGAEQNQVVISGNARVNAETARDSAEKYTAVNGAIGAAANRSGRVSLTDQANVTAKVFGRRDGAVIGSAGFIDTYVSDPFQVTISDSPTVQASVQPVSQQTQKLGYGFGAAIGSGYQTKVPAKITLSGSPNLDLIGGQASSGVGLGYQSTGGGNTVTANLDAGAKLQVTSPEGAPRTDGSAQRTYPLADKENMPLDTSSGKGQVLNLRFADGKADGAGNPQTLGLSTAVAKLTQKKQSVPFSLVTAEGETVLSSALTSTLYNNLALSVPKAGNYYLQSRVTPSLFAYHGDKNAADAFIFPVNGQIYTQDGLLWAQGYSLKYQVAGEGGSLPQAYTTARYLPPNTVIGSLPAVTLPSVSGKTCAVDHWELNDAPVAEDQLMQTKLSADTVVKAVTKCEDTVTPPDPKPETTAFTWQLQDDKGQPLTGGQFTLTEKDGAAVTIPDSASGTFTASDLDPAKSYVLTQTAAPKGYDLPQQTSHTVTFEKTSQGYQAKVDGKAASGEAFVITNTKTPLPPQPVVFNWKLQDTANNLLPGGSFKLVCGSEEVALPAAGSASGTYSVSLDPTKDSCTLTQTAAPEGYKLGDATSYQISFVEKDNANGIWAAVVAGKETSEVTFTNVALPKPPATTSFSWKLTDTAGKNLNGATFTLSGGEAPLTVTSQDAADPGVYSASNLDPAKTYTLTETTAPSGYKADTASYTLTFVAKGDTYQPQINGKPLADQGLVIKNVKLPTKAEIRWEVVSSADAKQYVPGTSFKVTAFKADGQNLDTTKSFIVSDATAIAGDRDLNPNLGQYRVEVPDGSLKYQVEQLTAGADFVPKTGAQVVTFKLQTDGRYSQIVDLGGLKFENTPVIKTAQFTWKLVDKDSKPLAGGSFALKDGSETVPVTENKADASFQATLNQAKTYKLQQTAAPEGYDKDTKIYTISFEGGKVQVSVDDTGVDLTEGTLVISNNKQATDPTPDPKPDPTDEPTPDPKPVSGELTWKVVDGKDQPVAGTSFQVTPLGKDGKPNTAAAFEVADFVSGTTTFAVRTDQDAATGAYKVKVDDVSLQYQLKQLTTAKGLELAAEQTLSFSKGTDGKWSQNAAKPFVNLAGSEDKPTPDPTDEPSTKPSDEPTSQPTAPSTDPTSEPHPGDNGGASTTPPSADQNGGAVEAPAGAYMTGGSNASGTSAGPAPSSLRITGANGATLALISAILALAGAGVLTARKLRQDR</sequence>
<feature type="compositionally biased region" description="Low complexity" evidence="1">
    <location>
        <begin position="1662"/>
        <end position="1678"/>
    </location>
</feature>
<name>A0AAJ1BD01_9ACTO</name>
<evidence type="ECO:0000313" key="4">
    <source>
        <dbReference type="EMBL" id="MCG4618614.1"/>
    </source>
</evidence>
<protein>
    <recommendedName>
        <fullName evidence="3">SpaA-like prealbumin fold domain-containing protein</fullName>
    </recommendedName>
</protein>
<feature type="transmembrane region" description="Helical" evidence="2">
    <location>
        <begin position="1686"/>
        <end position="1706"/>
    </location>
</feature>